<feature type="coiled-coil region" evidence="1">
    <location>
        <begin position="261"/>
        <end position="291"/>
    </location>
</feature>
<dbReference type="AlphaFoldDB" id="A0A8J8P420"/>
<feature type="region of interest" description="Disordered" evidence="2">
    <location>
        <begin position="301"/>
        <end position="327"/>
    </location>
</feature>
<feature type="region of interest" description="Disordered" evidence="2">
    <location>
        <begin position="452"/>
        <end position="524"/>
    </location>
</feature>
<dbReference type="SUPFAM" id="SSF47226">
    <property type="entry name" value="Histidine-containing phosphotransfer domain, HPT domain"/>
    <property type="match status" value="1"/>
</dbReference>
<proteinExistence type="predicted"/>
<feature type="region of interest" description="Disordered" evidence="2">
    <location>
        <begin position="642"/>
        <end position="676"/>
    </location>
</feature>
<protein>
    <recommendedName>
        <fullName evidence="5">HPt domain-containing protein</fullName>
    </recommendedName>
</protein>
<dbReference type="Gene3D" id="1.20.120.160">
    <property type="entry name" value="HPT domain"/>
    <property type="match status" value="1"/>
</dbReference>
<dbReference type="GO" id="GO:0000160">
    <property type="term" value="P:phosphorelay signal transduction system"/>
    <property type="evidence" value="ECO:0007669"/>
    <property type="project" value="InterPro"/>
</dbReference>
<dbReference type="Proteomes" id="UP000785679">
    <property type="component" value="Unassembled WGS sequence"/>
</dbReference>
<feature type="compositionally biased region" description="Basic and acidic residues" evidence="2">
    <location>
        <begin position="501"/>
        <end position="512"/>
    </location>
</feature>
<feature type="compositionally biased region" description="Polar residues" evidence="2">
    <location>
        <begin position="642"/>
        <end position="673"/>
    </location>
</feature>
<organism evidence="3 4">
    <name type="scientific">Halteria grandinella</name>
    <dbReference type="NCBI Taxonomy" id="5974"/>
    <lineage>
        <taxon>Eukaryota</taxon>
        <taxon>Sar</taxon>
        <taxon>Alveolata</taxon>
        <taxon>Ciliophora</taxon>
        <taxon>Intramacronucleata</taxon>
        <taxon>Spirotrichea</taxon>
        <taxon>Stichotrichia</taxon>
        <taxon>Sporadotrichida</taxon>
        <taxon>Halteriidae</taxon>
        <taxon>Halteria</taxon>
    </lineage>
</organism>
<evidence type="ECO:0008006" key="5">
    <source>
        <dbReference type="Google" id="ProtNLM"/>
    </source>
</evidence>
<keyword evidence="1" id="KW-0175">Coiled coil</keyword>
<evidence type="ECO:0000256" key="1">
    <source>
        <dbReference type="SAM" id="Coils"/>
    </source>
</evidence>
<evidence type="ECO:0000313" key="4">
    <source>
        <dbReference type="Proteomes" id="UP000785679"/>
    </source>
</evidence>
<feature type="compositionally biased region" description="Polar residues" evidence="2">
    <location>
        <begin position="593"/>
        <end position="607"/>
    </location>
</feature>
<dbReference type="EMBL" id="RRYP01002018">
    <property type="protein sequence ID" value="TNV85226.1"/>
    <property type="molecule type" value="Genomic_DNA"/>
</dbReference>
<dbReference type="OrthoDB" id="326532at2759"/>
<feature type="region of interest" description="Disordered" evidence="2">
    <location>
        <begin position="585"/>
        <end position="627"/>
    </location>
</feature>
<accession>A0A8J8P420</accession>
<reference evidence="3" key="1">
    <citation type="submission" date="2019-06" db="EMBL/GenBank/DDBJ databases">
        <authorList>
            <person name="Zheng W."/>
        </authorList>
    </citation>
    <scope>NUCLEOTIDE SEQUENCE</scope>
    <source>
        <strain evidence="3">QDHG01</strain>
    </source>
</reference>
<evidence type="ECO:0000313" key="3">
    <source>
        <dbReference type="EMBL" id="TNV85226.1"/>
    </source>
</evidence>
<name>A0A8J8P420_HALGN</name>
<evidence type="ECO:0000256" key="2">
    <source>
        <dbReference type="SAM" id="MobiDB-lite"/>
    </source>
</evidence>
<keyword evidence="4" id="KW-1185">Reference proteome</keyword>
<sequence>MTDAKNDKILRPMDSHSGNVVLQNIKSTYHMHSNKSDQLIKAGSHMSQMRRPTSQHRKQQIKVEDLDINQVLDFPKAFKLLGGESLYNLMVPTYESTSLMPQITKLAHYAFPAKDWDQVKFIVHAIKGPASFIGASRLHYACYYIRKAHLEQDIEGIVDYYPFLIEAAIEVRIHVAQYLAKLQGRGPETIAADLHQVPVAPGYAIEADEDGKYFCLHEAIGQTLSARKTRYTQQLKKPQVLSQGLQGAQMHVDTMNQMDSLKNDLTNNDALEKALDALKAASNDILNQNNMSAQSKPLSMFGASQQQQQTSNQINKKNPSRTQEGLDKTTSNVNVLEIAGTSPQALVGGSNIMSVTPNERTMNEGKQKIEPPPSPKFQPSLPAAHVQQNLIPPSSASASIPQHLVHIPIEVVPPASSHGKESSGAKQSSLKLPLQNVVENQVVAQQDDVEVAPLATPPPPQAQPAIEQTKEESKHSNKNLVSQGPSEPKKESVANQILKQLSDRSNRQREQLPEQPKVSSFRAAPIIKESPRVVQQPQLPLPVNNNDGGVPILKELPKPVLEVHTRVEENAPMIAPQSIKSLTKQASLKGGLKQSNSIKNLSENKVNQSSEPKKPESKKSSQVQQSAPGQVLLAVPELGSGIKTSHQNQLPGEQFDLNISQKRGSSTAFTPGRSSRARESQFQQASALEGWNCFMCPSSGYCSSQTQGSGTHDRTEANGSNVAESQCVIF</sequence>
<feature type="compositionally biased region" description="Polar residues" evidence="2">
    <location>
        <begin position="310"/>
        <end position="327"/>
    </location>
</feature>
<dbReference type="InterPro" id="IPR036641">
    <property type="entry name" value="HPT_dom_sf"/>
</dbReference>
<comment type="caution">
    <text evidence="3">The sequence shown here is derived from an EMBL/GenBank/DDBJ whole genome shotgun (WGS) entry which is preliminary data.</text>
</comment>
<gene>
    <name evidence="3" type="ORF">FGO68_gene9865</name>
</gene>